<accession>A0A0P0GGU3</accession>
<evidence type="ECO:0000313" key="2">
    <source>
        <dbReference type="Proteomes" id="UP000061809"/>
    </source>
</evidence>
<sequence length="145" mass="16958">MIKLSNPPVPEWDGIMAFMPVVGTYEFALSNDDMLIYYWQLFENRTNNDEPYIEKYGSLKELEKDVYGLCSRQIKGKVTTKNFKDIYDSLDKEVFLNKINALIKEYGNLINTYTIAVCIKTDEPIKLLSFIKSEIPDVETWSDYR</sequence>
<organism evidence="1 2">
    <name type="scientific">Bacteroides cellulosilyticus</name>
    <dbReference type="NCBI Taxonomy" id="246787"/>
    <lineage>
        <taxon>Bacteria</taxon>
        <taxon>Pseudomonadati</taxon>
        <taxon>Bacteroidota</taxon>
        <taxon>Bacteroidia</taxon>
        <taxon>Bacteroidales</taxon>
        <taxon>Bacteroidaceae</taxon>
        <taxon>Bacteroides</taxon>
    </lineage>
</organism>
<dbReference type="KEGG" id="bcel:BcellWH2_01965"/>
<dbReference type="AlphaFoldDB" id="A0A0P0GGU3"/>
<protein>
    <submittedName>
        <fullName evidence="1">Uncharacterized protein</fullName>
    </submittedName>
</protein>
<evidence type="ECO:0000313" key="1">
    <source>
        <dbReference type="EMBL" id="ALJ59210.1"/>
    </source>
</evidence>
<dbReference type="PATRIC" id="fig|246787.4.peg.2022"/>
<proteinExistence type="predicted"/>
<gene>
    <name evidence="1" type="ORF">BcellWH2_01965</name>
</gene>
<dbReference type="Proteomes" id="UP000061809">
    <property type="component" value="Chromosome"/>
</dbReference>
<reference evidence="1 2" key="1">
    <citation type="journal article" date="2015" name="Science">
        <title>Genetic determinants of in vivo fitness and diet responsiveness in multiple human gut Bacteroides.</title>
        <authorList>
            <person name="Wu M."/>
            <person name="McNulty N.P."/>
            <person name="Rodionov D.A."/>
            <person name="Khoroshkin M.S."/>
            <person name="Griffin N.W."/>
            <person name="Cheng J."/>
            <person name="Latreille P."/>
            <person name="Kerstetter R.A."/>
            <person name="Terrapon N."/>
            <person name="Henrissat B."/>
            <person name="Osterman A.L."/>
            <person name="Gordon J.I."/>
        </authorList>
    </citation>
    <scope>NUCLEOTIDE SEQUENCE [LARGE SCALE GENOMIC DNA]</scope>
    <source>
        <strain evidence="1 2">WH2</strain>
    </source>
</reference>
<dbReference type="EMBL" id="CP012801">
    <property type="protein sequence ID" value="ALJ59210.1"/>
    <property type="molecule type" value="Genomic_DNA"/>
</dbReference>
<dbReference type="RefSeq" id="WP_144430736.1">
    <property type="nucleotide sequence ID" value="NZ_CP012801.1"/>
</dbReference>
<name>A0A0P0GGU3_9BACE</name>